<dbReference type="Proteomes" id="UP000247612">
    <property type="component" value="Unassembled WGS sequence"/>
</dbReference>
<dbReference type="AlphaFoldDB" id="A0A318KQ12"/>
<sequence>MAKKNDVLKKKIEKKAEAVKEVVGEEPAVEPKKITAAEEPKKIAAKAAPKRISAKETPKKITAKEEPKKIAAKAAPKKLENKAEPEEKEVAAAVEVKKAVRKAKTETPKAEAKPKKTVKAKTETTEEKAKPARKAVKKATEEVKEDKTKKAVKRPAKKAEAEAVVLPFTVEEGIQKMNAMNIFYTFDEYHRLLIENETITKAIEAIIDECKLVDFDRSVLEVLYGDLVRRVDVKTSDFKAMKKTLEEIMNRKTTSFEEDSQLYHDAFYFAGKLLEYGERFKLSTTDKLKAWTGVDMVQYYNFYMDMALKVLPEWADKDVDIYEDFMSEVCTQFTDLCAELEFRFQIDLADIQIAHGFYSKGDSTFEYLLRENEIKDYIYYRYAHAYVDINLDKAKWIANRAFAVVDKRYVYYPLLVEIANR</sequence>
<protein>
    <recommendedName>
        <fullName evidence="4">Neurofilament protein</fullName>
    </recommendedName>
</protein>
<organism evidence="2 3">
    <name type="scientific">Dielma fastidiosa</name>
    <dbReference type="NCBI Taxonomy" id="1034346"/>
    <lineage>
        <taxon>Bacteria</taxon>
        <taxon>Bacillati</taxon>
        <taxon>Bacillota</taxon>
        <taxon>Erysipelotrichia</taxon>
        <taxon>Erysipelotrichales</taxon>
        <taxon>Erysipelotrichaceae</taxon>
        <taxon>Dielma</taxon>
    </lineage>
</organism>
<dbReference type="STRING" id="1034346.GCA_000313565_02859"/>
<evidence type="ECO:0000256" key="1">
    <source>
        <dbReference type="SAM" id="MobiDB-lite"/>
    </source>
</evidence>
<feature type="compositionally biased region" description="Basic and acidic residues" evidence="1">
    <location>
        <begin position="53"/>
        <end position="69"/>
    </location>
</feature>
<proteinExistence type="predicted"/>
<dbReference type="OrthoDB" id="1644546at2"/>
<evidence type="ECO:0000313" key="2">
    <source>
        <dbReference type="EMBL" id="PXX78652.1"/>
    </source>
</evidence>
<feature type="compositionally biased region" description="Basic and acidic residues" evidence="1">
    <location>
        <begin position="77"/>
        <end position="90"/>
    </location>
</feature>
<feature type="region of interest" description="Disordered" evidence="1">
    <location>
        <begin position="45"/>
        <end position="90"/>
    </location>
</feature>
<dbReference type="RefSeq" id="WP_022939142.1">
    <property type="nucleotide sequence ID" value="NZ_CABKRQ010000008.1"/>
</dbReference>
<gene>
    <name evidence="2" type="ORF">DES51_107193</name>
</gene>
<reference evidence="2 3" key="1">
    <citation type="submission" date="2018-05" db="EMBL/GenBank/DDBJ databases">
        <title>Genomic Encyclopedia of Type Strains, Phase IV (KMG-IV): sequencing the most valuable type-strain genomes for metagenomic binning, comparative biology and taxonomic classification.</title>
        <authorList>
            <person name="Goeker M."/>
        </authorList>
    </citation>
    <scope>NUCLEOTIDE SEQUENCE [LARGE SCALE GENOMIC DNA]</scope>
    <source>
        <strain evidence="2 3">JC118</strain>
    </source>
</reference>
<dbReference type="EMBL" id="QJKH01000007">
    <property type="protein sequence ID" value="PXX78652.1"/>
    <property type="molecule type" value="Genomic_DNA"/>
</dbReference>
<feature type="region of interest" description="Disordered" evidence="1">
    <location>
        <begin position="105"/>
        <end position="142"/>
    </location>
</feature>
<keyword evidence="3" id="KW-1185">Reference proteome</keyword>
<name>A0A318KQ12_9FIRM</name>
<feature type="compositionally biased region" description="Basic and acidic residues" evidence="1">
    <location>
        <begin position="105"/>
        <end position="130"/>
    </location>
</feature>
<comment type="caution">
    <text evidence="2">The sequence shown here is derived from an EMBL/GenBank/DDBJ whole genome shotgun (WGS) entry which is preliminary data.</text>
</comment>
<accession>A0A318KQ12</accession>
<evidence type="ECO:0000313" key="3">
    <source>
        <dbReference type="Proteomes" id="UP000247612"/>
    </source>
</evidence>
<evidence type="ECO:0008006" key="4">
    <source>
        <dbReference type="Google" id="ProtNLM"/>
    </source>
</evidence>